<evidence type="ECO:0000256" key="8">
    <source>
        <dbReference type="ARBA" id="ARBA00034126"/>
    </source>
</evidence>
<evidence type="ECO:0000256" key="1">
    <source>
        <dbReference type="ARBA" id="ARBA00004496"/>
    </source>
</evidence>
<evidence type="ECO:0000313" key="15">
    <source>
        <dbReference type="Proteomes" id="UP000663829"/>
    </source>
</evidence>
<protein>
    <recommendedName>
        <fullName evidence="10">C2H2-type domain-containing protein</fullName>
    </recommendedName>
</protein>
<keyword evidence="6 9" id="KW-0863">Zinc-finger</keyword>
<evidence type="ECO:0000256" key="9">
    <source>
        <dbReference type="PROSITE-ProRule" id="PRU00042"/>
    </source>
</evidence>
<evidence type="ECO:0000256" key="5">
    <source>
        <dbReference type="ARBA" id="ARBA00022737"/>
    </source>
</evidence>
<dbReference type="GO" id="GO:0008270">
    <property type="term" value="F:zinc ion binding"/>
    <property type="evidence" value="ECO:0007669"/>
    <property type="project" value="UniProtKB-KW"/>
</dbReference>
<keyword evidence="7" id="KW-0862">Zinc</keyword>
<evidence type="ECO:0000256" key="3">
    <source>
        <dbReference type="ARBA" id="ARBA00022517"/>
    </source>
</evidence>
<dbReference type="InterPro" id="IPR022755">
    <property type="entry name" value="Znf_C2H2_jaz"/>
</dbReference>
<proteinExistence type="inferred from homology"/>
<dbReference type="SMART" id="SM00355">
    <property type="entry name" value="ZnF_C2H2"/>
    <property type="match status" value="4"/>
</dbReference>
<dbReference type="GO" id="GO:0005737">
    <property type="term" value="C:cytoplasm"/>
    <property type="evidence" value="ECO:0007669"/>
    <property type="project" value="UniProtKB-SubCell"/>
</dbReference>
<evidence type="ECO:0000313" key="14">
    <source>
        <dbReference type="EMBL" id="CAF4122645.1"/>
    </source>
</evidence>
<reference evidence="11" key="1">
    <citation type="submission" date="2021-02" db="EMBL/GenBank/DDBJ databases">
        <authorList>
            <person name="Nowell W R."/>
        </authorList>
    </citation>
    <scope>NUCLEOTIDE SEQUENCE</scope>
</reference>
<evidence type="ECO:0000313" key="13">
    <source>
        <dbReference type="EMBL" id="CAF3744669.1"/>
    </source>
</evidence>
<keyword evidence="4" id="KW-0479">Metal-binding</keyword>
<dbReference type="EMBL" id="CAJNOQ010002662">
    <property type="protein sequence ID" value="CAF0971641.1"/>
    <property type="molecule type" value="Genomic_DNA"/>
</dbReference>
<dbReference type="Proteomes" id="UP000677228">
    <property type="component" value="Unassembled WGS sequence"/>
</dbReference>
<feature type="domain" description="C2H2-type" evidence="10">
    <location>
        <begin position="70"/>
        <end position="105"/>
    </location>
</feature>
<dbReference type="EMBL" id="CAJOBA010041892">
    <property type="protein sequence ID" value="CAF4122645.1"/>
    <property type="molecule type" value="Genomic_DNA"/>
</dbReference>
<name>A0A814EN11_9BILA</name>
<evidence type="ECO:0000256" key="6">
    <source>
        <dbReference type="ARBA" id="ARBA00022771"/>
    </source>
</evidence>
<evidence type="ECO:0000256" key="7">
    <source>
        <dbReference type="ARBA" id="ARBA00022833"/>
    </source>
</evidence>
<dbReference type="InterPro" id="IPR040025">
    <property type="entry name" value="Znf622/Rei1/Reh1"/>
</dbReference>
<comment type="subcellular location">
    <subcellularLocation>
        <location evidence="1">Cytoplasm</location>
    </subcellularLocation>
</comment>
<keyword evidence="15" id="KW-1185">Reference proteome</keyword>
<dbReference type="Proteomes" id="UP000682733">
    <property type="component" value="Unassembled WGS sequence"/>
</dbReference>
<dbReference type="Gene3D" id="3.30.160.60">
    <property type="entry name" value="Classic Zinc Finger"/>
    <property type="match status" value="1"/>
</dbReference>
<dbReference type="PANTHER" id="PTHR13182">
    <property type="entry name" value="ZINC FINGER PROTEIN 622"/>
    <property type="match status" value="1"/>
</dbReference>
<dbReference type="InterPro" id="IPR003604">
    <property type="entry name" value="Matrin/U1-like-C_Znf_C2H2"/>
</dbReference>
<dbReference type="Proteomes" id="UP000681722">
    <property type="component" value="Unassembled WGS sequence"/>
</dbReference>
<comment type="similarity">
    <text evidence="8">Belongs to the REI1 family.</text>
</comment>
<dbReference type="EMBL" id="CAJOBC010002662">
    <property type="protein sequence ID" value="CAF3744669.1"/>
    <property type="molecule type" value="Genomic_DNA"/>
</dbReference>
<evidence type="ECO:0000313" key="12">
    <source>
        <dbReference type="EMBL" id="CAF1313983.1"/>
    </source>
</evidence>
<evidence type="ECO:0000256" key="4">
    <source>
        <dbReference type="ARBA" id="ARBA00022723"/>
    </source>
</evidence>
<dbReference type="InterPro" id="IPR041661">
    <property type="entry name" value="ZN622/Rei1/Reh1_Znf-C2H2"/>
</dbReference>
<dbReference type="PROSITE" id="PS00028">
    <property type="entry name" value="ZINC_FINGER_C2H2_1"/>
    <property type="match status" value="2"/>
</dbReference>
<dbReference type="Proteomes" id="UP000663829">
    <property type="component" value="Unassembled WGS sequence"/>
</dbReference>
<organism evidence="11 15">
    <name type="scientific">Didymodactylos carnosus</name>
    <dbReference type="NCBI Taxonomy" id="1234261"/>
    <lineage>
        <taxon>Eukaryota</taxon>
        <taxon>Metazoa</taxon>
        <taxon>Spiralia</taxon>
        <taxon>Gnathifera</taxon>
        <taxon>Rotifera</taxon>
        <taxon>Eurotatoria</taxon>
        <taxon>Bdelloidea</taxon>
        <taxon>Philodinida</taxon>
        <taxon>Philodinidae</taxon>
        <taxon>Didymodactylos</taxon>
    </lineage>
</organism>
<dbReference type="OrthoDB" id="19329at2759"/>
<dbReference type="GO" id="GO:0030687">
    <property type="term" value="C:preribosome, large subunit precursor"/>
    <property type="evidence" value="ECO:0007669"/>
    <property type="project" value="TreeGrafter"/>
</dbReference>
<keyword evidence="3" id="KW-0690">Ribosome biogenesis</keyword>
<dbReference type="GO" id="GO:0042273">
    <property type="term" value="P:ribosomal large subunit biogenesis"/>
    <property type="evidence" value="ECO:0007669"/>
    <property type="project" value="UniProtKB-ARBA"/>
</dbReference>
<gene>
    <name evidence="11" type="ORF">GPM918_LOCUS12269</name>
    <name evidence="12" type="ORF">OVA965_LOCUS29116</name>
    <name evidence="13" type="ORF">SRO942_LOCUS12270</name>
    <name evidence="14" type="ORF">TMI583_LOCUS29884</name>
</gene>
<dbReference type="Pfam" id="PF12171">
    <property type="entry name" value="zf-C2H2_jaz"/>
    <property type="match status" value="1"/>
</dbReference>
<comment type="caution">
    <text evidence="11">The sequence shown here is derived from an EMBL/GenBank/DDBJ whole genome shotgun (WGS) entry which is preliminary data.</text>
</comment>
<evidence type="ECO:0000259" key="10">
    <source>
        <dbReference type="PROSITE" id="PS50157"/>
    </source>
</evidence>
<dbReference type="Pfam" id="PF12756">
    <property type="entry name" value="zf-C2H2_2"/>
    <property type="match status" value="1"/>
</dbReference>
<evidence type="ECO:0000313" key="11">
    <source>
        <dbReference type="EMBL" id="CAF0971641.1"/>
    </source>
</evidence>
<keyword evidence="5" id="KW-0677">Repeat</keyword>
<dbReference type="SMART" id="SM00451">
    <property type="entry name" value="ZnF_U1"/>
    <property type="match status" value="2"/>
</dbReference>
<dbReference type="InterPro" id="IPR013087">
    <property type="entry name" value="Znf_C2H2_type"/>
</dbReference>
<dbReference type="AlphaFoldDB" id="A0A814EN11"/>
<accession>A0A814EN11</accession>
<evidence type="ECO:0000256" key="2">
    <source>
        <dbReference type="ARBA" id="ARBA00022490"/>
    </source>
</evidence>
<keyword evidence="2" id="KW-0963">Cytoplasm</keyword>
<dbReference type="InterPro" id="IPR036236">
    <property type="entry name" value="Znf_C2H2_sf"/>
</dbReference>
<dbReference type="PROSITE" id="PS50157">
    <property type="entry name" value="ZINC_FINGER_C2H2_2"/>
    <property type="match status" value="1"/>
</dbReference>
<dbReference type="GO" id="GO:0003676">
    <property type="term" value="F:nucleic acid binding"/>
    <property type="evidence" value="ECO:0007669"/>
    <property type="project" value="InterPro"/>
</dbReference>
<dbReference type="EMBL" id="CAJNOK010020296">
    <property type="protein sequence ID" value="CAF1313983.1"/>
    <property type="molecule type" value="Genomic_DNA"/>
</dbReference>
<sequence length="370" mass="43311">MSTSFTCITCHVAFADGDTQRAHYKTDWHRYNLKRKVADLGPITAEDFQEKVIAIQKLENTDQSPEETSLFCSQCGKQFTSENGLLNHLKSRKHVETVKHASENPQLPKIVPEIVNTVEITGNDEEWDDMDDEDNSVIDTMEKLGTALRVEECLFCSYQSSNLDENLSHMANDHTFFLPDIDYLKDVRSLVEHLDEKVGGYHVCLWCNKKQYRNVLAVQRHMIDKGHCKIRFDDNPDDVFEYVDYYDYTYPDHEQQEGKDEEQNVDLDTLDTDGYELELPSGKKLGHRTLMRYYRQSFGTRNNEKSVNLIDRVKAKYRALGWHGHGATGEVFQRKIRDLRYMQQWKSKKHMKLGVNNNMLQHHFREQVNF</sequence>
<dbReference type="PANTHER" id="PTHR13182:SF8">
    <property type="entry name" value="CYTOPLASMIC 60S SUBUNIT BIOGENESIS FACTOR ZNF622"/>
    <property type="match status" value="1"/>
</dbReference>
<dbReference type="SUPFAM" id="SSF57667">
    <property type="entry name" value="beta-beta-alpha zinc fingers"/>
    <property type="match status" value="2"/>
</dbReference>